<sequence length="305" mass="33203">MRKSSCLIHLKKGRKNKRSGLRVNSRQQKKLKTWLLIWLAGRRLGSWPITAGPGLPALDGFDRTAAATQLSMQRKANSPLAAGAKYAISVNRASAQLNPDTHQETNDFGEREEVSISVGLDHGIMCEPCNGRGWLLCDFCEGQKTNVRSEASNRIYRRCPNCKGVGYVLCSKCPVLRAQRRSWPTTNPKAWTPSQAHPKPEAPSSEPRGGPGPLRIPRPGPQVKPTPSPRPRPPSPEEVLAHYESQGLDPKSASLKAISDLQSLLLLRSSSSRSASGAIVGAARGAWPHIVSVWESVKSATRSSD</sequence>
<dbReference type="Gramene" id="ONK82031">
    <property type="protein sequence ID" value="ONK82031"/>
    <property type="gene ID" value="A4U43_C01F35420"/>
</dbReference>
<evidence type="ECO:0000313" key="2">
    <source>
        <dbReference type="EMBL" id="ONK82031.1"/>
    </source>
</evidence>
<reference evidence="3" key="1">
    <citation type="journal article" date="2017" name="Nat. Commun.">
        <title>The asparagus genome sheds light on the origin and evolution of a young Y chromosome.</title>
        <authorList>
            <person name="Harkess A."/>
            <person name="Zhou J."/>
            <person name="Xu C."/>
            <person name="Bowers J.E."/>
            <person name="Van der Hulst R."/>
            <person name="Ayyampalayam S."/>
            <person name="Mercati F."/>
            <person name="Riccardi P."/>
            <person name="McKain M.R."/>
            <person name="Kakrana A."/>
            <person name="Tang H."/>
            <person name="Ray J."/>
            <person name="Groenendijk J."/>
            <person name="Arikit S."/>
            <person name="Mathioni S.M."/>
            <person name="Nakano M."/>
            <person name="Shan H."/>
            <person name="Telgmann-Rauber A."/>
            <person name="Kanno A."/>
            <person name="Yue Z."/>
            <person name="Chen H."/>
            <person name="Li W."/>
            <person name="Chen Y."/>
            <person name="Xu X."/>
            <person name="Zhang Y."/>
            <person name="Luo S."/>
            <person name="Chen H."/>
            <person name="Gao J."/>
            <person name="Mao Z."/>
            <person name="Pires J.C."/>
            <person name="Luo M."/>
            <person name="Kudrna D."/>
            <person name="Wing R.A."/>
            <person name="Meyers B.C."/>
            <person name="Yi K."/>
            <person name="Kong H."/>
            <person name="Lavrijsen P."/>
            <person name="Sunseri F."/>
            <person name="Falavigna A."/>
            <person name="Ye Y."/>
            <person name="Leebens-Mack J.H."/>
            <person name="Chen G."/>
        </authorList>
    </citation>
    <scope>NUCLEOTIDE SEQUENCE [LARGE SCALE GENOMIC DNA]</scope>
    <source>
        <strain evidence="3">cv. DH0086</strain>
    </source>
</reference>
<organism evidence="2 3">
    <name type="scientific">Asparagus officinalis</name>
    <name type="common">Garden asparagus</name>
    <dbReference type="NCBI Taxonomy" id="4686"/>
    <lineage>
        <taxon>Eukaryota</taxon>
        <taxon>Viridiplantae</taxon>
        <taxon>Streptophyta</taxon>
        <taxon>Embryophyta</taxon>
        <taxon>Tracheophyta</taxon>
        <taxon>Spermatophyta</taxon>
        <taxon>Magnoliopsida</taxon>
        <taxon>Liliopsida</taxon>
        <taxon>Asparagales</taxon>
        <taxon>Asparagaceae</taxon>
        <taxon>Asparagoideae</taxon>
        <taxon>Asparagus</taxon>
    </lineage>
</organism>
<dbReference type="PANTHER" id="PTHR15852:SF75">
    <property type="entry name" value="ZINC-FINGER DOMAIN-CONTAINING PROTEIN"/>
    <property type="match status" value="1"/>
</dbReference>
<name>A0A5P1FXT8_ASPOF</name>
<dbReference type="InterPro" id="IPR036410">
    <property type="entry name" value="HSP_DnaJ_Cys-rich_dom_sf"/>
</dbReference>
<feature type="region of interest" description="Disordered" evidence="1">
    <location>
        <begin position="181"/>
        <end position="238"/>
    </location>
</feature>
<dbReference type="Proteomes" id="UP000243459">
    <property type="component" value="Chromosome 1"/>
</dbReference>
<dbReference type="SUPFAM" id="SSF57938">
    <property type="entry name" value="DnaJ/Hsp40 cysteine-rich domain"/>
    <property type="match status" value="1"/>
</dbReference>
<dbReference type="EMBL" id="CM007381">
    <property type="protein sequence ID" value="ONK82031.1"/>
    <property type="molecule type" value="Genomic_DNA"/>
</dbReference>
<evidence type="ECO:0000256" key="1">
    <source>
        <dbReference type="SAM" id="MobiDB-lite"/>
    </source>
</evidence>
<dbReference type="PANTHER" id="PTHR15852">
    <property type="entry name" value="PLASTID TRANSCRIPTIONALLY ACTIVE PROTEIN"/>
    <property type="match status" value="1"/>
</dbReference>
<protein>
    <submittedName>
        <fullName evidence="2">Uncharacterized protein</fullName>
    </submittedName>
</protein>
<accession>A0A5P1FXT8</accession>
<feature type="compositionally biased region" description="Pro residues" evidence="1">
    <location>
        <begin position="214"/>
        <end position="236"/>
    </location>
</feature>
<keyword evidence="3" id="KW-1185">Reference proteome</keyword>
<dbReference type="AlphaFoldDB" id="A0A5P1FXT8"/>
<proteinExistence type="predicted"/>
<gene>
    <name evidence="2" type="ORF">A4U43_C01F35420</name>
</gene>
<evidence type="ECO:0000313" key="3">
    <source>
        <dbReference type="Proteomes" id="UP000243459"/>
    </source>
</evidence>
<feature type="compositionally biased region" description="Polar residues" evidence="1">
    <location>
        <begin position="182"/>
        <end position="195"/>
    </location>
</feature>